<protein>
    <submittedName>
        <fullName evidence="1">Uncharacterized protein</fullName>
    </submittedName>
</protein>
<comment type="caution">
    <text evidence="1">The sequence shown here is derived from an EMBL/GenBank/DDBJ whole genome shotgun (WGS) entry which is preliminary data.</text>
</comment>
<evidence type="ECO:0000313" key="1">
    <source>
        <dbReference type="EMBL" id="MBD3919957.1"/>
    </source>
</evidence>
<dbReference type="PROSITE" id="PS51257">
    <property type="entry name" value="PROKAR_LIPOPROTEIN"/>
    <property type="match status" value="1"/>
</dbReference>
<proteinExistence type="predicted"/>
<dbReference type="Proteomes" id="UP000609346">
    <property type="component" value="Unassembled WGS sequence"/>
</dbReference>
<dbReference type="EMBL" id="JACXZA010000003">
    <property type="protein sequence ID" value="MBD3919957.1"/>
    <property type="molecule type" value="Genomic_DNA"/>
</dbReference>
<accession>A0ABR8MY24</accession>
<evidence type="ECO:0000313" key="2">
    <source>
        <dbReference type="Proteomes" id="UP000609346"/>
    </source>
</evidence>
<dbReference type="RefSeq" id="WP_191204224.1">
    <property type="nucleotide sequence ID" value="NZ_JACXZA010000003.1"/>
</dbReference>
<keyword evidence="2" id="KW-1185">Reference proteome</keyword>
<reference evidence="1 2" key="1">
    <citation type="submission" date="2020-09" db="EMBL/GenBank/DDBJ databases">
        <title>Paenibacillus sp. strain PR3 16S rRNA gene Genome sequencing and assembly.</title>
        <authorList>
            <person name="Kim J."/>
        </authorList>
    </citation>
    <scope>NUCLEOTIDE SEQUENCE [LARGE SCALE GENOMIC DNA]</scope>
    <source>
        <strain evidence="1 2">PR3</strain>
    </source>
</reference>
<gene>
    <name evidence="1" type="ORF">H8B09_14430</name>
</gene>
<sequence length="167" mass="18685">MHLRWRRLLLPLVVVVSILSSGCGSKVEEVVVDVPTIPAEDAIRVEGVQTRDIALDEDRTTMNGIRYDVILTTEMSERQMRDIGVGLQFKGETQQFWGMSGSGYSTGYSLLERTDTGTRIQVSFDLLRDTATKEQLNKLKSKEALSDVDVKLFYKGAAYTTLPLSHL</sequence>
<name>A0ABR8MY24_9BACL</name>
<organism evidence="1 2">
    <name type="scientific">Paenibacillus terricola</name>
    <dbReference type="NCBI Taxonomy" id="2763503"/>
    <lineage>
        <taxon>Bacteria</taxon>
        <taxon>Bacillati</taxon>
        <taxon>Bacillota</taxon>
        <taxon>Bacilli</taxon>
        <taxon>Bacillales</taxon>
        <taxon>Paenibacillaceae</taxon>
        <taxon>Paenibacillus</taxon>
    </lineage>
</organism>